<dbReference type="EMBL" id="JALJXV010000006">
    <property type="protein sequence ID" value="MCP1675485.1"/>
    <property type="molecule type" value="Genomic_DNA"/>
</dbReference>
<protein>
    <submittedName>
        <fullName evidence="1">Uncharacterized protein</fullName>
    </submittedName>
</protein>
<reference evidence="1" key="1">
    <citation type="submission" date="2022-03" db="EMBL/GenBank/DDBJ databases">
        <title>Genomic Encyclopedia of Type Strains, Phase III (KMG-III): the genomes of soil and plant-associated and newly described type strains.</title>
        <authorList>
            <person name="Whitman W."/>
        </authorList>
    </citation>
    <scope>NUCLEOTIDE SEQUENCE</scope>
    <source>
        <strain evidence="1">ANL 6-2</strain>
    </source>
</reference>
<dbReference type="AlphaFoldDB" id="A0AAE3KBF9"/>
<sequence length="94" mass="10659">MSLGHWQGVFDVLVIDTTPGADGPFAPPEHWQGDRAAYKTLIRERYSRNRGAHQQIETTARLTGHAITGPYAEYARQIIEAVRATRIRREAERT</sequence>
<keyword evidence="2" id="KW-1185">Reference proteome</keyword>
<organism evidence="1 2">
    <name type="scientific">Natronocella acetinitrilica</name>
    <dbReference type="NCBI Taxonomy" id="414046"/>
    <lineage>
        <taxon>Bacteria</taxon>
        <taxon>Pseudomonadati</taxon>
        <taxon>Pseudomonadota</taxon>
        <taxon>Gammaproteobacteria</taxon>
        <taxon>Chromatiales</taxon>
        <taxon>Ectothiorhodospiraceae</taxon>
        <taxon>Natronocella</taxon>
    </lineage>
</organism>
<evidence type="ECO:0000313" key="2">
    <source>
        <dbReference type="Proteomes" id="UP001205843"/>
    </source>
</evidence>
<name>A0AAE3KBF9_9GAMM</name>
<accession>A0AAE3KBF9</accession>
<gene>
    <name evidence="1" type="ORF">J2T57_002635</name>
</gene>
<evidence type="ECO:0000313" key="1">
    <source>
        <dbReference type="EMBL" id="MCP1675485.1"/>
    </source>
</evidence>
<comment type="caution">
    <text evidence="1">The sequence shown here is derived from an EMBL/GenBank/DDBJ whole genome shotgun (WGS) entry which is preliminary data.</text>
</comment>
<dbReference type="RefSeq" id="WP_253478980.1">
    <property type="nucleotide sequence ID" value="NZ_JALJXV010000006.1"/>
</dbReference>
<proteinExistence type="predicted"/>
<dbReference type="Proteomes" id="UP001205843">
    <property type="component" value="Unassembled WGS sequence"/>
</dbReference>